<dbReference type="InterPro" id="IPR010385">
    <property type="entry name" value="DUF982"/>
</dbReference>
<gene>
    <name evidence="1" type="ORF">FHS21_004530</name>
</gene>
<sequence>MECNMFNTPVTIFVGLGFPTEVRTVSEAYALLSEWPLSKKQPTHAMALKACKAALWGDLEAETARSLFVAFARKHDALAPDCEHVPGRADLTGRIIPAPVVNDRRPT</sequence>
<dbReference type="Proteomes" id="UP000554520">
    <property type="component" value="Unassembled WGS sequence"/>
</dbReference>
<dbReference type="EMBL" id="JACHXN010000017">
    <property type="protein sequence ID" value="MBB3148087.1"/>
    <property type="molecule type" value="Genomic_DNA"/>
</dbReference>
<evidence type="ECO:0008006" key="3">
    <source>
        <dbReference type="Google" id="ProtNLM"/>
    </source>
</evidence>
<evidence type="ECO:0000313" key="2">
    <source>
        <dbReference type="Proteomes" id="UP000554520"/>
    </source>
</evidence>
<dbReference type="Pfam" id="PF06169">
    <property type="entry name" value="DUF982"/>
    <property type="match status" value="1"/>
</dbReference>
<protein>
    <recommendedName>
        <fullName evidence="3">DUF982 domain-containing protein</fullName>
    </recommendedName>
</protein>
<organism evidence="1 2">
    <name type="scientific">Phyllobacterium trifolii</name>
    <dbReference type="NCBI Taxonomy" id="300193"/>
    <lineage>
        <taxon>Bacteria</taxon>
        <taxon>Pseudomonadati</taxon>
        <taxon>Pseudomonadota</taxon>
        <taxon>Alphaproteobacteria</taxon>
        <taxon>Hyphomicrobiales</taxon>
        <taxon>Phyllobacteriaceae</taxon>
        <taxon>Phyllobacterium</taxon>
    </lineage>
</organism>
<name>A0A839UC20_9HYPH</name>
<accession>A0A839UC20</accession>
<proteinExistence type="predicted"/>
<dbReference type="AlphaFoldDB" id="A0A839UC20"/>
<reference evidence="1 2" key="1">
    <citation type="submission" date="2020-08" db="EMBL/GenBank/DDBJ databases">
        <title>Genomic Encyclopedia of Type Strains, Phase III (KMG-III): the genomes of soil and plant-associated and newly described type strains.</title>
        <authorList>
            <person name="Whitman W."/>
        </authorList>
    </citation>
    <scope>NUCLEOTIDE SEQUENCE [LARGE SCALE GENOMIC DNA]</scope>
    <source>
        <strain evidence="1 2">CECT 7015</strain>
    </source>
</reference>
<evidence type="ECO:0000313" key="1">
    <source>
        <dbReference type="EMBL" id="MBB3148087.1"/>
    </source>
</evidence>
<comment type="caution">
    <text evidence="1">The sequence shown here is derived from an EMBL/GenBank/DDBJ whole genome shotgun (WGS) entry which is preliminary data.</text>
</comment>
<dbReference type="Gene3D" id="6.10.250.730">
    <property type="match status" value="1"/>
</dbReference>
<dbReference type="RefSeq" id="WP_183663865.1">
    <property type="nucleotide sequence ID" value="NZ_JACHXN010000017.1"/>
</dbReference>
<keyword evidence="2" id="KW-1185">Reference proteome</keyword>